<accession>A0ABR8B7P9</accession>
<dbReference type="Proteomes" id="UP000621307">
    <property type="component" value="Unassembled WGS sequence"/>
</dbReference>
<dbReference type="InterPro" id="IPR002545">
    <property type="entry name" value="CheW-lke_dom"/>
</dbReference>
<dbReference type="Pfam" id="PF01584">
    <property type="entry name" value="CheW"/>
    <property type="match status" value="1"/>
</dbReference>
<keyword evidence="3" id="KW-1185">Reference proteome</keyword>
<name>A0ABR8B7P9_9NOSO</name>
<protein>
    <submittedName>
        <fullName evidence="2">Purine-binding chemotaxis protein CheW</fullName>
    </submittedName>
</protein>
<dbReference type="Gene3D" id="2.40.50.180">
    <property type="entry name" value="CheA-289, Domain 4"/>
    <property type="match status" value="1"/>
</dbReference>
<dbReference type="SUPFAM" id="SSF50341">
    <property type="entry name" value="CheW-like"/>
    <property type="match status" value="1"/>
</dbReference>
<dbReference type="PANTHER" id="PTHR22617:SF23">
    <property type="entry name" value="CHEMOTAXIS PROTEIN CHEW"/>
    <property type="match status" value="1"/>
</dbReference>
<proteinExistence type="predicted"/>
<evidence type="ECO:0000313" key="2">
    <source>
        <dbReference type="EMBL" id="MBD2249888.1"/>
    </source>
</evidence>
<dbReference type="PANTHER" id="PTHR22617">
    <property type="entry name" value="CHEMOTAXIS SENSOR HISTIDINE KINASE-RELATED"/>
    <property type="match status" value="1"/>
</dbReference>
<dbReference type="SMART" id="SM00260">
    <property type="entry name" value="CheW"/>
    <property type="match status" value="1"/>
</dbReference>
<organism evidence="2 3">
    <name type="scientific">Nostoc parmelioides FACHB-3921</name>
    <dbReference type="NCBI Taxonomy" id="2692909"/>
    <lineage>
        <taxon>Bacteria</taxon>
        <taxon>Bacillati</taxon>
        <taxon>Cyanobacteriota</taxon>
        <taxon>Cyanophyceae</taxon>
        <taxon>Nostocales</taxon>
        <taxon>Nostocaceae</taxon>
        <taxon>Nostoc</taxon>
    </lineage>
</organism>
<dbReference type="PROSITE" id="PS50851">
    <property type="entry name" value="CHEW"/>
    <property type="match status" value="1"/>
</dbReference>
<evidence type="ECO:0000313" key="3">
    <source>
        <dbReference type="Proteomes" id="UP000621307"/>
    </source>
</evidence>
<evidence type="ECO:0000259" key="1">
    <source>
        <dbReference type="PROSITE" id="PS50851"/>
    </source>
</evidence>
<dbReference type="EMBL" id="JACJQL010000001">
    <property type="protein sequence ID" value="MBD2249888.1"/>
    <property type="molecule type" value="Genomic_DNA"/>
</dbReference>
<gene>
    <name evidence="2" type="ORF">H6G14_01015</name>
</gene>
<sequence length="169" mass="18861">MNNSQILMATLSDQNKSADGYLKFYLNQQSAAILAMNHTQEAVLIPVESITPMPNMPPCVLGLMNWRSRIIWAIDLPKMLNLESLESRVYQYSVIVIKVESTLLGLVVQEIKGITKFMSDEIRSPIGQVASSLVPYLRGCVTQQEENFLVLDAQAIVNSSVLIGNQNYQ</sequence>
<dbReference type="Gene3D" id="2.30.30.40">
    <property type="entry name" value="SH3 Domains"/>
    <property type="match status" value="1"/>
</dbReference>
<dbReference type="InterPro" id="IPR039315">
    <property type="entry name" value="CheW"/>
</dbReference>
<reference evidence="2 3" key="1">
    <citation type="journal article" date="2020" name="ISME J.">
        <title>Comparative genomics reveals insights into cyanobacterial evolution and habitat adaptation.</title>
        <authorList>
            <person name="Chen M.Y."/>
            <person name="Teng W.K."/>
            <person name="Zhao L."/>
            <person name="Hu C.X."/>
            <person name="Zhou Y.K."/>
            <person name="Han B.P."/>
            <person name="Song L.R."/>
            <person name="Shu W.S."/>
        </authorList>
    </citation>
    <scope>NUCLEOTIDE SEQUENCE [LARGE SCALE GENOMIC DNA]</scope>
    <source>
        <strain evidence="2 3">FACHB-3921</strain>
    </source>
</reference>
<comment type="caution">
    <text evidence="2">The sequence shown here is derived from an EMBL/GenBank/DDBJ whole genome shotgun (WGS) entry which is preliminary data.</text>
</comment>
<feature type="domain" description="CheW-like" evidence="1">
    <location>
        <begin position="18"/>
        <end position="162"/>
    </location>
</feature>
<dbReference type="InterPro" id="IPR036061">
    <property type="entry name" value="CheW-like_dom_sf"/>
</dbReference>
<dbReference type="RefSeq" id="WP_190565289.1">
    <property type="nucleotide sequence ID" value="NZ_JACJQL010000001.1"/>
</dbReference>